<dbReference type="Pfam" id="PF12998">
    <property type="entry name" value="ING"/>
    <property type="match status" value="1"/>
</dbReference>
<dbReference type="CDD" id="cd16857">
    <property type="entry name" value="ING_ING1_2"/>
    <property type="match status" value="1"/>
</dbReference>
<keyword evidence="4" id="KW-1185">Reference proteome</keyword>
<dbReference type="Proteomes" id="UP000186804">
    <property type="component" value="Unassembled WGS sequence"/>
</dbReference>
<feature type="region of interest" description="Disordered" evidence="1">
    <location>
        <begin position="194"/>
        <end position="215"/>
    </location>
</feature>
<dbReference type="InterPro" id="IPR024610">
    <property type="entry name" value="ING_N_histone-binding"/>
</dbReference>
<gene>
    <name evidence="3" type="ORF">cand_011050</name>
</gene>
<accession>A0A1J4MSE0</accession>
<comment type="caution">
    <text evidence="3">The sequence shown here is derived from an EMBL/GenBank/DDBJ whole genome shotgun (WGS) entry which is preliminary data.</text>
</comment>
<evidence type="ECO:0000313" key="3">
    <source>
        <dbReference type="EMBL" id="OII76347.1"/>
    </source>
</evidence>
<dbReference type="RefSeq" id="XP_067068193.1">
    <property type="nucleotide sequence ID" value="XM_067211344.1"/>
</dbReference>
<dbReference type="AlphaFoldDB" id="A0A1J4MSE0"/>
<dbReference type="GeneID" id="92365290"/>
<dbReference type="EMBL" id="LRBS01000067">
    <property type="protein sequence ID" value="OII76347.1"/>
    <property type="molecule type" value="Genomic_DNA"/>
</dbReference>
<reference evidence="3 4" key="1">
    <citation type="submission" date="2016-10" db="EMBL/GenBank/DDBJ databases">
        <title>Reductive evolution of mitochondrial metabolism and differential evolution of invasion-related proteins in Cryptosporidium.</title>
        <authorList>
            <person name="Liu S."/>
            <person name="Roellig D.M."/>
            <person name="Guo Y."/>
            <person name="Li N."/>
            <person name="Frace M.A."/>
            <person name="Tang K."/>
            <person name="Zhang L."/>
            <person name="Feng Y."/>
            <person name="Xiao L."/>
        </authorList>
    </citation>
    <scope>NUCLEOTIDE SEQUENCE [LARGE SCALE GENOMIC DNA]</scope>
    <source>
        <strain evidence="3">30847</strain>
    </source>
</reference>
<sequence length="358" mass="39895">MSESLEQFMEDISLLPGWILRNLSLMREVDKKSNELGKKLEEKCKIYLETTIQSEASGDTPCSNENDDPRLLEILEMQREQKRLLKEKIAISDQSLHFIRHDGEILKRHYELLRETLTEDLVNNDNDSIVTNNSGRLSAPSGSMFKNTSNKHNNTVSSLSGSNLVKRDSSILSGNNSAFGNSTWSSSRVQSTDIHLNPYSPSPGNINDISNKASRKRRASTPVLNSYLGTCDTTNNNTIQLELQDTSQNEKEEQDLVTSKEQLNTNILCTICGGPEILNCNNLITACSSCNCLIHTTCCWSLKPLLCRKCYKASSMNPSNDGTYNILSISSSIEDTISAINGNSRSENIKTVKNSRKK</sequence>
<name>A0A1J4MSE0_9CRYT</name>
<evidence type="ECO:0000259" key="2">
    <source>
        <dbReference type="SMART" id="SM01408"/>
    </source>
</evidence>
<dbReference type="OrthoDB" id="5411773at2759"/>
<dbReference type="VEuPathDB" id="CryptoDB:cand_011050"/>
<feature type="domain" description="Inhibitor of growth protein N-terminal histone-binding" evidence="2">
    <location>
        <begin position="4"/>
        <end position="113"/>
    </location>
</feature>
<evidence type="ECO:0000313" key="4">
    <source>
        <dbReference type="Proteomes" id="UP000186804"/>
    </source>
</evidence>
<feature type="region of interest" description="Disordered" evidence="1">
    <location>
        <begin position="140"/>
        <end position="161"/>
    </location>
</feature>
<protein>
    <recommendedName>
        <fullName evidence="2">Inhibitor of growth protein N-terminal histone-binding domain-containing protein</fullName>
    </recommendedName>
</protein>
<organism evidence="3 4">
    <name type="scientific">Cryptosporidium andersoni</name>
    <dbReference type="NCBI Taxonomy" id="117008"/>
    <lineage>
        <taxon>Eukaryota</taxon>
        <taxon>Sar</taxon>
        <taxon>Alveolata</taxon>
        <taxon>Apicomplexa</taxon>
        <taxon>Conoidasida</taxon>
        <taxon>Coccidia</taxon>
        <taxon>Eucoccidiorida</taxon>
        <taxon>Eimeriorina</taxon>
        <taxon>Cryptosporidiidae</taxon>
        <taxon>Cryptosporidium</taxon>
    </lineage>
</organism>
<proteinExistence type="predicted"/>
<feature type="compositionally biased region" description="Polar residues" evidence="1">
    <location>
        <begin position="202"/>
        <end position="212"/>
    </location>
</feature>
<dbReference type="Gene3D" id="6.10.140.1740">
    <property type="match status" value="1"/>
</dbReference>
<evidence type="ECO:0000256" key="1">
    <source>
        <dbReference type="SAM" id="MobiDB-lite"/>
    </source>
</evidence>
<dbReference type="SMART" id="SM01408">
    <property type="entry name" value="ING"/>
    <property type="match status" value="1"/>
</dbReference>